<dbReference type="Proteomes" id="UP001185092">
    <property type="component" value="Unassembled WGS sequence"/>
</dbReference>
<organism evidence="1 2">
    <name type="scientific">Aureibacter tunicatorum</name>
    <dbReference type="NCBI Taxonomy" id="866807"/>
    <lineage>
        <taxon>Bacteria</taxon>
        <taxon>Pseudomonadati</taxon>
        <taxon>Bacteroidota</taxon>
        <taxon>Cytophagia</taxon>
        <taxon>Cytophagales</taxon>
        <taxon>Persicobacteraceae</taxon>
        <taxon>Aureibacter</taxon>
    </lineage>
</organism>
<accession>A0AAE4BVA4</accession>
<keyword evidence="2" id="KW-1185">Reference proteome</keyword>
<dbReference type="EMBL" id="JAVDQD010000010">
    <property type="protein sequence ID" value="MDR6241692.1"/>
    <property type="molecule type" value="Genomic_DNA"/>
</dbReference>
<evidence type="ECO:0000313" key="2">
    <source>
        <dbReference type="Proteomes" id="UP001185092"/>
    </source>
</evidence>
<gene>
    <name evidence="1" type="ORF">HNQ88_004779</name>
</gene>
<proteinExistence type="predicted"/>
<dbReference type="RefSeq" id="WP_309942695.1">
    <property type="nucleotide sequence ID" value="NZ_AP025308.1"/>
</dbReference>
<name>A0AAE4BVA4_9BACT</name>
<dbReference type="AlphaFoldDB" id="A0AAE4BVA4"/>
<sequence>MTGNYTLDSFKPHFFKEQVVTLINYLIFNSKEIRPFLKKCTGEDEQQNFFVIIRKGENLDQALTIIENMGLEGSKCQTEGDPAIEIKSISPDNIELMKDAYEIEDINSLLK</sequence>
<evidence type="ECO:0000313" key="1">
    <source>
        <dbReference type="EMBL" id="MDR6241692.1"/>
    </source>
</evidence>
<comment type="caution">
    <text evidence="1">The sequence shown here is derived from an EMBL/GenBank/DDBJ whole genome shotgun (WGS) entry which is preliminary data.</text>
</comment>
<reference evidence="1" key="1">
    <citation type="submission" date="2023-07" db="EMBL/GenBank/DDBJ databases">
        <title>Genomic Encyclopedia of Type Strains, Phase IV (KMG-IV): sequencing the most valuable type-strain genomes for metagenomic binning, comparative biology and taxonomic classification.</title>
        <authorList>
            <person name="Goeker M."/>
        </authorList>
    </citation>
    <scope>NUCLEOTIDE SEQUENCE</scope>
    <source>
        <strain evidence="1">DSM 26174</strain>
    </source>
</reference>
<protein>
    <submittedName>
        <fullName evidence="1">Uncharacterized protein</fullName>
    </submittedName>
</protein>